<dbReference type="PANTHER" id="PTHR43000">
    <property type="entry name" value="DTDP-D-GLUCOSE 4,6-DEHYDRATASE-RELATED"/>
    <property type="match status" value="1"/>
</dbReference>
<name>A0A1Y2T4N2_SYMTR</name>
<reference evidence="4" key="1">
    <citation type="submission" date="2016-04" db="EMBL/GenBank/DDBJ databases">
        <authorList>
            <person name="Antunes L.P."/>
            <person name="Martins L.F."/>
            <person name="Pereira R.V."/>
            <person name="Thomas A.M."/>
            <person name="Barbosa D."/>
            <person name="Nascimento L."/>
            <person name="Silva G.M."/>
            <person name="Condomitti G.W."/>
            <person name="Digiampietri L.A."/>
            <person name="Lombardi K.C."/>
            <person name="Ramos P.L."/>
            <person name="Quaggio R.B."/>
            <person name="Oliveira J.C."/>
            <person name="Pascon R.C."/>
            <person name="Cruz J.B."/>
            <person name="Silva A.M."/>
            <person name="Setubal J.C."/>
        </authorList>
    </citation>
    <scope>NUCLEOTIDE SEQUENCE [LARGE SCALE GENOMIC DNA]</scope>
</reference>
<dbReference type="SUPFAM" id="SSF51735">
    <property type="entry name" value="NAD(P)-binding Rossmann-fold domains"/>
    <property type="match status" value="1"/>
</dbReference>
<organism evidence="3 4">
    <name type="scientific">Symbiobacterium thermophilum</name>
    <dbReference type="NCBI Taxonomy" id="2734"/>
    <lineage>
        <taxon>Bacteria</taxon>
        <taxon>Bacillati</taxon>
        <taxon>Bacillota</taxon>
        <taxon>Clostridia</taxon>
        <taxon>Eubacteriales</taxon>
        <taxon>Symbiobacteriaceae</taxon>
        <taxon>Symbiobacterium</taxon>
    </lineage>
</organism>
<evidence type="ECO:0000259" key="2">
    <source>
        <dbReference type="Pfam" id="PF01370"/>
    </source>
</evidence>
<dbReference type="Proteomes" id="UP000194267">
    <property type="component" value="Unassembled WGS sequence"/>
</dbReference>
<dbReference type="Gene3D" id="3.40.50.720">
    <property type="entry name" value="NAD(P)-binding Rossmann-like Domain"/>
    <property type="match status" value="1"/>
</dbReference>
<dbReference type="AlphaFoldDB" id="A0A1Y2T4N2"/>
<dbReference type="InterPro" id="IPR001509">
    <property type="entry name" value="Epimerase_deHydtase"/>
</dbReference>
<comment type="caution">
    <text evidence="3">The sequence shown here is derived from an EMBL/GenBank/DDBJ whole genome shotgun (WGS) entry which is preliminary data.</text>
</comment>
<comment type="similarity">
    <text evidence="1">Belongs to the NAD(P)-dependent epimerase/dehydratase family.</text>
</comment>
<gene>
    <name evidence="3" type="ORF">A6D92_07010</name>
</gene>
<protein>
    <submittedName>
        <fullName evidence="3">Nucleoside-diphosphate sugar epimerase</fullName>
    </submittedName>
</protein>
<evidence type="ECO:0000256" key="1">
    <source>
        <dbReference type="ARBA" id="ARBA00007637"/>
    </source>
</evidence>
<accession>A0A1Y2T4N2</accession>
<dbReference type="EMBL" id="LWLV01000496">
    <property type="protein sequence ID" value="OTA41411.1"/>
    <property type="molecule type" value="Genomic_DNA"/>
</dbReference>
<evidence type="ECO:0000313" key="3">
    <source>
        <dbReference type="EMBL" id="OTA41411.1"/>
    </source>
</evidence>
<dbReference type="Pfam" id="PF01370">
    <property type="entry name" value="Epimerase"/>
    <property type="match status" value="1"/>
</dbReference>
<sequence>MARILVTGSKGTLGSRLVKQLEANGHEVWQVDTRHEADDRYFRADVANYRQLERVFEQPYDYVYHLAAEFGRINGEEYYDTLWRTNVIGTRNILEVQRRKGFKLIFASSSEIYGETKAEVLDEDLPMRQPIIPHNDYALTKWVSEIQIMNFERRYEVPVVRLRFFNAYGPGERYHNYRSVVCLMAYRALTGRPWTVFEGYHRTFMYIDDFIPTLARVADRFKAGEVYNIGGADYRSVRELSDLILKLTGADPGLVTYLPEDKHNTVSKRPDITKAMRDLDHNPKVTLEEGLPPTIEWLRREYGL</sequence>
<feature type="non-terminal residue" evidence="3">
    <location>
        <position position="304"/>
    </location>
</feature>
<evidence type="ECO:0000313" key="4">
    <source>
        <dbReference type="Proteomes" id="UP000194267"/>
    </source>
</evidence>
<feature type="domain" description="NAD-dependent epimerase/dehydratase" evidence="2">
    <location>
        <begin position="4"/>
        <end position="230"/>
    </location>
</feature>
<dbReference type="InterPro" id="IPR036291">
    <property type="entry name" value="NAD(P)-bd_dom_sf"/>
</dbReference>
<proteinExistence type="inferred from homology"/>